<dbReference type="PROSITE" id="PS00061">
    <property type="entry name" value="ADH_SHORT"/>
    <property type="match status" value="1"/>
</dbReference>
<dbReference type="Pfam" id="PF13561">
    <property type="entry name" value="adh_short_C2"/>
    <property type="match status" value="1"/>
</dbReference>
<dbReference type="PANTHER" id="PTHR42760:SF133">
    <property type="entry name" value="3-OXOACYL-[ACYL-CARRIER-PROTEIN] REDUCTASE"/>
    <property type="match status" value="1"/>
</dbReference>
<gene>
    <name evidence="3" type="ORF">QWZ15_04385</name>
</gene>
<dbReference type="PRINTS" id="PR00081">
    <property type="entry name" value="GDHRDH"/>
</dbReference>
<dbReference type="Proteomes" id="UP001236663">
    <property type="component" value="Unassembled WGS sequence"/>
</dbReference>
<dbReference type="Gene3D" id="3.40.50.720">
    <property type="entry name" value="NAD(P)-binding Rossmann-like Domain"/>
    <property type="match status" value="1"/>
</dbReference>
<dbReference type="SUPFAM" id="SSF51735">
    <property type="entry name" value="NAD(P)-binding Rossmann-fold domains"/>
    <property type="match status" value="1"/>
</dbReference>
<dbReference type="CDD" id="cd05233">
    <property type="entry name" value="SDR_c"/>
    <property type="match status" value="1"/>
</dbReference>
<dbReference type="PRINTS" id="PR00080">
    <property type="entry name" value="SDRFAMILY"/>
</dbReference>
<keyword evidence="2 3" id="KW-0560">Oxidoreductase</keyword>
<proteinExistence type="inferred from homology"/>
<reference evidence="4" key="1">
    <citation type="journal article" date="2019" name="Int. J. Syst. Evol. Microbiol.">
        <title>The Global Catalogue of Microorganisms (GCM) 10K type strain sequencing project: providing services to taxonomists for standard genome sequencing and annotation.</title>
        <authorList>
            <consortium name="The Broad Institute Genomics Platform"/>
            <consortium name="The Broad Institute Genome Sequencing Center for Infectious Disease"/>
            <person name="Wu L."/>
            <person name="Ma J."/>
        </authorList>
    </citation>
    <scope>NUCLEOTIDE SEQUENCE [LARGE SCALE GENOMIC DNA]</scope>
    <source>
        <strain evidence="4">CECT 7706</strain>
    </source>
</reference>
<dbReference type="InterPro" id="IPR002347">
    <property type="entry name" value="SDR_fam"/>
</dbReference>
<dbReference type="InterPro" id="IPR036291">
    <property type="entry name" value="NAD(P)-bd_dom_sf"/>
</dbReference>
<accession>A0ABT8C2V6</accession>
<dbReference type="InterPro" id="IPR020904">
    <property type="entry name" value="Sc_DH/Rdtase_CS"/>
</dbReference>
<dbReference type="EC" id="1.-.-.-" evidence="3"/>
<comment type="caution">
    <text evidence="3">The sequence shown here is derived from an EMBL/GenBank/DDBJ whole genome shotgun (WGS) entry which is preliminary data.</text>
</comment>
<dbReference type="PANTHER" id="PTHR42760">
    <property type="entry name" value="SHORT-CHAIN DEHYDROGENASES/REDUCTASES FAMILY MEMBER"/>
    <property type="match status" value="1"/>
</dbReference>
<dbReference type="GO" id="GO:0016491">
    <property type="term" value="F:oxidoreductase activity"/>
    <property type="evidence" value="ECO:0007669"/>
    <property type="project" value="UniProtKB-KW"/>
</dbReference>
<keyword evidence="4" id="KW-1185">Reference proteome</keyword>
<organism evidence="3 4">
    <name type="scientific">Cyclobacterium jeungdonense</name>
    <dbReference type="NCBI Taxonomy" id="708087"/>
    <lineage>
        <taxon>Bacteria</taxon>
        <taxon>Pseudomonadati</taxon>
        <taxon>Bacteroidota</taxon>
        <taxon>Cytophagia</taxon>
        <taxon>Cytophagales</taxon>
        <taxon>Cyclobacteriaceae</taxon>
        <taxon>Cyclobacterium</taxon>
    </lineage>
</organism>
<sequence length="274" mass="29904">MEELDRFRPRVIIITGASRGIGRAVAQKFACKGDFIALVADQKDELEESAALIKNADNYLLLHGDLADDDFLKQVVDDTLAKWGRIDVLVNNAAWRTLETLRTISLENWEKTLKICLTAPVFLSKLVAANMEKNGSKGVIIHISSIMADRAGGTSPAYVASKGALLSITYEMAALYGPSGIRVIAICPGNVHTRMSQDFTDSEGENISEGLVGDMENLTPLQRSATPEEIANGVFWLSSEEASFVTGTSLVIDGGFTHNFSSYKNKHSQFPKEF</sequence>
<protein>
    <submittedName>
        <fullName evidence="3">SDR family oxidoreductase</fullName>
        <ecNumber evidence="3">1.-.-.-</ecNumber>
    </submittedName>
</protein>
<evidence type="ECO:0000256" key="1">
    <source>
        <dbReference type="ARBA" id="ARBA00006484"/>
    </source>
</evidence>
<dbReference type="EMBL" id="JAUFQS010000004">
    <property type="protein sequence ID" value="MDN3687056.1"/>
    <property type="molecule type" value="Genomic_DNA"/>
</dbReference>
<evidence type="ECO:0000313" key="3">
    <source>
        <dbReference type="EMBL" id="MDN3687056.1"/>
    </source>
</evidence>
<dbReference type="RefSeq" id="WP_163383950.1">
    <property type="nucleotide sequence ID" value="NZ_JAUFQS010000004.1"/>
</dbReference>
<evidence type="ECO:0000256" key="2">
    <source>
        <dbReference type="ARBA" id="ARBA00023002"/>
    </source>
</evidence>
<evidence type="ECO:0000313" key="4">
    <source>
        <dbReference type="Proteomes" id="UP001236663"/>
    </source>
</evidence>
<comment type="similarity">
    <text evidence="1">Belongs to the short-chain dehydrogenases/reductases (SDR) family.</text>
</comment>
<name>A0ABT8C2V6_9BACT</name>